<sequence>MKPFEVNPQRNQSAFIFEAISLQAQHDENYHKILIDTNHKTTHDGKLRTEKTKSKHVLTTRRTCYQCELREKRNFLFHKKWSRVAALLRRMFFDGTCVVT</sequence>
<protein>
    <submittedName>
        <fullName evidence="1">CLUMA_CG013447, isoform A</fullName>
    </submittedName>
</protein>
<accession>A0A1J1IKU7</accession>
<proteinExistence type="predicted"/>
<organism evidence="1 2">
    <name type="scientific">Clunio marinus</name>
    <dbReference type="NCBI Taxonomy" id="568069"/>
    <lineage>
        <taxon>Eukaryota</taxon>
        <taxon>Metazoa</taxon>
        <taxon>Ecdysozoa</taxon>
        <taxon>Arthropoda</taxon>
        <taxon>Hexapoda</taxon>
        <taxon>Insecta</taxon>
        <taxon>Pterygota</taxon>
        <taxon>Neoptera</taxon>
        <taxon>Endopterygota</taxon>
        <taxon>Diptera</taxon>
        <taxon>Nematocera</taxon>
        <taxon>Chironomoidea</taxon>
        <taxon>Chironomidae</taxon>
        <taxon>Clunio</taxon>
    </lineage>
</organism>
<dbReference type="EMBL" id="CVRI01000054">
    <property type="protein sequence ID" value="CRL00172.1"/>
    <property type="molecule type" value="Genomic_DNA"/>
</dbReference>
<reference evidence="1 2" key="1">
    <citation type="submission" date="2015-04" db="EMBL/GenBank/DDBJ databases">
        <authorList>
            <person name="Syromyatnikov M.Y."/>
            <person name="Popov V.N."/>
        </authorList>
    </citation>
    <scope>NUCLEOTIDE SEQUENCE [LARGE SCALE GENOMIC DNA]</scope>
</reference>
<keyword evidence="2" id="KW-1185">Reference proteome</keyword>
<evidence type="ECO:0000313" key="2">
    <source>
        <dbReference type="Proteomes" id="UP000183832"/>
    </source>
</evidence>
<evidence type="ECO:0000313" key="1">
    <source>
        <dbReference type="EMBL" id="CRL00172.1"/>
    </source>
</evidence>
<dbReference type="AlphaFoldDB" id="A0A1J1IKU7"/>
<gene>
    <name evidence="1" type="ORF">CLUMA_CG013447</name>
</gene>
<dbReference type="Proteomes" id="UP000183832">
    <property type="component" value="Unassembled WGS sequence"/>
</dbReference>
<name>A0A1J1IKU7_9DIPT</name>